<dbReference type="KEGG" id="sphv:F9278_41425"/>
<evidence type="ECO:0000313" key="2">
    <source>
        <dbReference type="EMBL" id="QFR01575.1"/>
    </source>
</evidence>
<proteinExistence type="predicted"/>
<keyword evidence="1" id="KW-0732">Signal</keyword>
<dbReference type="EMBL" id="CP045096">
    <property type="protein sequence ID" value="QFR01575.1"/>
    <property type="molecule type" value="Genomic_DNA"/>
</dbReference>
<name>A0A5P8KEY2_9ACTN</name>
<dbReference type="Proteomes" id="UP000327294">
    <property type="component" value="Chromosome"/>
</dbReference>
<dbReference type="AlphaFoldDB" id="A0A5P8KEY2"/>
<reference evidence="2 3" key="1">
    <citation type="submission" date="2019-10" db="EMBL/GenBank/DDBJ databases">
        <title>Streptomyces sp. strain GY16 isolated from leaves of Broussonetia papyrifera.</title>
        <authorList>
            <person name="Mo P."/>
        </authorList>
    </citation>
    <scope>NUCLEOTIDE SEQUENCE [LARGE SCALE GENOMIC DNA]</scope>
    <source>
        <strain evidence="2 3">GY16</strain>
    </source>
</reference>
<accession>A0A5P8KEY2</accession>
<feature type="chain" id="PRO_5024886717" evidence="1">
    <location>
        <begin position="29"/>
        <end position="73"/>
    </location>
</feature>
<sequence length="73" mass="7315">MRRKLALIAAGVAVAIGGGLATAGSAQAATYYSTKAECDAARVKLADGGQRKCQQSWGGASGGWFINDIAAQG</sequence>
<evidence type="ECO:0000256" key="1">
    <source>
        <dbReference type="SAM" id="SignalP"/>
    </source>
</evidence>
<feature type="signal peptide" evidence="1">
    <location>
        <begin position="1"/>
        <end position="28"/>
    </location>
</feature>
<gene>
    <name evidence="2" type="ORF">F9278_41425</name>
</gene>
<dbReference type="RefSeq" id="WP_152172902.1">
    <property type="nucleotide sequence ID" value="NZ_CP045096.1"/>
</dbReference>
<protein>
    <submittedName>
        <fullName evidence="2">Uncharacterized protein</fullName>
    </submittedName>
</protein>
<evidence type="ECO:0000313" key="3">
    <source>
        <dbReference type="Proteomes" id="UP000327294"/>
    </source>
</evidence>
<keyword evidence="3" id="KW-1185">Reference proteome</keyword>
<organism evidence="2 3">
    <name type="scientific">Streptomyces phaeolivaceus</name>
    <dbReference type="NCBI Taxonomy" id="2653200"/>
    <lineage>
        <taxon>Bacteria</taxon>
        <taxon>Bacillati</taxon>
        <taxon>Actinomycetota</taxon>
        <taxon>Actinomycetes</taxon>
        <taxon>Kitasatosporales</taxon>
        <taxon>Streptomycetaceae</taxon>
        <taxon>Streptomyces</taxon>
    </lineage>
</organism>